<dbReference type="Gene3D" id="3.30.470.30">
    <property type="entry name" value="DNA ligase/mRNA capping enzyme"/>
    <property type="match status" value="1"/>
</dbReference>
<dbReference type="EMBL" id="LR796186">
    <property type="protein sequence ID" value="CAB4125220.1"/>
    <property type="molecule type" value="Genomic_DNA"/>
</dbReference>
<evidence type="ECO:0000256" key="5">
    <source>
        <dbReference type="ARBA" id="ARBA00022705"/>
    </source>
</evidence>
<dbReference type="PROSITE" id="PS50160">
    <property type="entry name" value="DNA_LIGASE_A3"/>
    <property type="match status" value="1"/>
</dbReference>
<dbReference type="PANTHER" id="PTHR47810:SF1">
    <property type="entry name" value="DNA LIGASE B"/>
    <property type="match status" value="1"/>
</dbReference>
<evidence type="ECO:0000256" key="6">
    <source>
        <dbReference type="ARBA" id="ARBA00022763"/>
    </source>
</evidence>
<comment type="similarity">
    <text evidence="2">Belongs to the ATP-dependent DNA ligase family.</text>
</comment>
<proteinExistence type="inferred from homology"/>
<feature type="domain" description="ATP-dependent DNA ligase family profile" evidence="8">
    <location>
        <begin position="235"/>
        <end position="371"/>
    </location>
</feature>
<keyword evidence="6" id="KW-0227">DNA damage</keyword>
<dbReference type="InterPro" id="IPR012310">
    <property type="entry name" value="DNA_ligase_ATP-dep_cent"/>
</dbReference>
<evidence type="ECO:0000313" key="9">
    <source>
        <dbReference type="EMBL" id="CAB4125220.1"/>
    </source>
</evidence>
<dbReference type="SUPFAM" id="SSF56091">
    <property type="entry name" value="DNA ligase/mRNA capping enzyme, catalytic domain"/>
    <property type="match status" value="1"/>
</dbReference>
<evidence type="ECO:0000256" key="7">
    <source>
        <dbReference type="ARBA" id="ARBA00023204"/>
    </source>
</evidence>
<dbReference type="SUPFAM" id="SSF50249">
    <property type="entry name" value="Nucleic acid-binding proteins"/>
    <property type="match status" value="1"/>
</dbReference>
<dbReference type="GO" id="GO:0003910">
    <property type="term" value="F:DNA ligase (ATP) activity"/>
    <property type="evidence" value="ECO:0007669"/>
    <property type="project" value="InterPro"/>
</dbReference>
<dbReference type="InterPro" id="IPR050326">
    <property type="entry name" value="NAD_dep_DNA_ligaseB"/>
</dbReference>
<dbReference type="PANTHER" id="PTHR47810">
    <property type="entry name" value="DNA LIGASE"/>
    <property type="match status" value="1"/>
</dbReference>
<dbReference type="PROSITE" id="PS00333">
    <property type="entry name" value="DNA_LIGASE_A2"/>
    <property type="match status" value="1"/>
</dbReference>
<dbReference type="Pfam" id="PF14743">
    <property type="entry name" value="DNA_ligase_OB_2"/>
    <property type="match status" value="1"/>
</dbReference>
<dbReference type="Pfam" id="PF01068">
    <property type="entry name" value="DNA_ligase_A_M"/>
    <property type="match status" value="1"/>
</dbReference>
<evidence type="ECO:0000256" key="2">
    <source>
        <dbReference type="ARBA" id="ARBA00007572"/>
    </source>
</evidence>
<dbReference type="GO" id="GO:0005524">
    <property type="term" value="F:ATP binding"/>
    <property type="evidence" value="ECO:0007669"/>
    <property type="project" value="InterPro"/>
</dbReference>
<dbReference type="InterPro" id="IPR029319">
    <property type="entry name" value="DNA_ligase_OB"/>
</dbReference>
<name>A0A6J5KYB8_9CAUD</name>
<dbReference type="InterPro" id="IPR012340">
    <property type="entry name" value="NA-bd_OB-fold"/>
</dbReference>
<accession>A0A6J5KYB8</accession>
<evidence type="ECO:0000259" key="8">
    <source>
        <dbReference type="PROSITE" id="PS50160"/>
    </source>
</evidence>
<evidence type="ECO:0000256" key="3">
    <source>
        <dbReference type="ARBA" id="ARBA00013308"/>
    </source>
</evidence>
<gene>
    <name evidence="9" type="ORF">UFOVP58_85</name>
</gene>
<dbReference type="GO" id="GO:0006310">
    <property type="term" value="P:DNA recombination"/>
    <property type="evidence" value="ECO:0007669"/>
    <property type="project" value="InterPro"/>
</dbReference>
<dbReference type="GO" id="GO:0006260">
    <property type="term" value="P:DNA replication"/>
    <property type="evidence" value="ECO:0007669"/>
    <property type="project" value="UniProtKB-KW"/>
</dbReference>
<sequence length="428" mass="47885">MINEILNTLAGNASKNFKVEFLTKNKDNELLREVIRLATDPFTQFYIRKIPQYAQSPNEIQLTLDEGVKRLYELSSRALTGHAAIDHLRSILSGLSEGDAKVIERIIQKDLKSGFGASTANKVWPFLIAEYPVMLCSPFDVKLVNKIKFPAIAQKKEDGMRFNAIVRGKSCEFRSRNGKEIQLLGNLEQEFIELAAGVDSVFDGELLVMLDGDLQFADRQTGNGILNKANKGTITEKEAKQVHAQLWDVIPYVMFTDGYAPFSYESRFAKLQNKTIPPKLHIVESTIVNSLEEAQEIFESYLNDGFEGIILKDKSGVWEDKRSKTQIKFKGEEECDLLVVGTTPHKKNPAMLGSLMCESADGVVKVSVGSGFTDATRSLPESFYIGKIVAVKYNMRIKNSKGEQSLFLPILIEVREDKDVADTADLIK</sequence>
<evidence type="ECO:0000256" key="4">
    <source>
        <dbReference type="ARBA" id="ARBA00022598"/>
    </source>
</evidence>
<keyword evidence="4 9" id="KW-0436">Ligase</keyword>
<dbReference type="Gene3D" id="2.40.50.140">
    <property type="entry name" value="Nucleic acid-binding proteins"/>
    <property type="match status" value="1"/>
</dbReference>
<keyword evidence="5" id="KW-0235">DNA replication</keyword>
<evidence type="ECO:0000256" key="1">
    <source>
        <dbReference type="ARBA" id="ARBA00001968"/>
    </source>
</evidence>
<protein>
    <recommendedName>
        <fullName evidence="3">DNA ligase</fullName>
    </recommendedName>
</protein>
<keyword evidence="7" id="KW-0234">DNA repair</keyword>
<dbReference type="GO" id="GO:0006281">
    <property type="term" value="P:DNA repair"/>
    <property type="evidence" value="ECO:0007669"/>
    <property type="project" value="UniProtKB-KW"/>
</dbReference>
<comment type="cofactor">
    <cofactor evidence="1">
        <name>a divalent metal cation</name>
        <dbReference type="ChEBI" id="CHEBI:60240"/>
    </cofactor>
</comment>
<dbReference type="InterPro" id="IPR016059">
    <property type="entry name" value="DNA_ligase_ATP-dep_CS"/>
</dbReference>
<organism evidence="9">
    <name type="scientific">uncultured Caudovirales phage</name>
    <dbReference type="NCBI Taxonomy" id="2100421"/>
    <lineage>
        <taxon>Viruses</taxon>
        <taxon>Duplodnaviria</taxon>
        <taxon>Heunggongvirae</taxon>
        <taxon>Uroviricota</taxon>
        <taxon>Caudoviricetes</taxon>
        <taxon>Peduoviridae</taxon>
        <taxon>Maltschvirus</taxon>
        <taxon>Maltschvirus maltsch</taxon>
    </lineage>
</organism>
<reference evidence="9" key="1">
    <citation type="submission" date="2020-04" db="EMBL/GenBank/DDBJ databases">
        <authorList>
            <person name="Chiriac C."/>
            <person name="Salcher M."/>
            <person name="Ghai R."/>
            <person name="Kavagutti S V."/>
        </authorList>
    </citation>
    <scope>NUCLEOTIDE SEQUENCE</scope>
</reference>